<evidence type="ECO:0000313" key="3">
    <source>
        <dbReference type="EMBL" id="VIP05742.1"/>
    </source>
</evidence>
<feature type="compositionally biased region" description="Polar residues" evidence="1">
    <location>
        <begin position="71"/>
        <end position="83"/>
    </location>
</feature>
<dbReference type="EMBL" id="LR593887">
    <property type="protein sequence ID" value="VTS08840.1"/>
    <property type="molecule type" value="Genomic_DNA"/>
</dbReference>
<organism evidence="3">
    <name type="scientific">Tuwongella immobilis</name>
    <dbReference type="NCBI Taxonomy" id="692036"/>
    <lineage>
        <taxon>Bacteria</taxon>
        <taxon>Pseudomonadati</taxon>
        <taxon>Planctomycetota</taxon>
        <taxon>Planctomycetia</taxon>
        <taxon>Gemmatales</taxon>
        <taxon>Gemmataceae</taxon>
        <taxon>Tuwongella</taxon>
    </lineage>
</organism>
<keyword evidence="4" id="KW-1185">Reference proteome</keyword>
<protein>
    <submittedName>
        <fullName evidence="3">Uncharacterized protein</fullName>
    </submittedName>
</protein>
<evidence type="ECO:0000313" key="4">
    <source>
        <dbReference type="Proteomes" id="UP000464378"/>
    </source>
</evidence>
<dbReference type="Proteomes" id="UP000464378">
    <property type="component" value="Chromosome"/>
</dbReference>
<feature type="region of interest" description="Disordered" evidence="1">
    <location>
        <begin position="46"/>
        <end position="84"/>
    </location>
</feature>
<evidence type="ECO:0000256" key="1">
    <source>
        <dbReference type="SAM" id="MobiDB-lite"/>
    </source>
</evidence>
<keyword evidence="2" id="KW-0472">Membrane</keyword>
<dbReference type="AlphaFoldDB" id="A0A6C2YY90"/>
<dbReference type="EMBL" id="LR586016">
    <property type="protein sequence ID" value="VIP05742.1"/>
    <property type="molecule type" value="Genomic_DNA"/>
</dbReference>
<reference evidence="3" key="1">
    <citation type="submission" date="2019-04" db="EMBL/GenBank/DDBJ databases">
        <authorList>
            <consortium name="Science for Life Laboratories"/>
        </authorList>
    </citation>
    <scope>NUCLEOTIDE SEQUENCE</scope>
    <source>
        <strain evidence="3">MBLW1</strain>
    </source>
</reference>
<dbReference type="KEGG" id="tim:GMBLW1_34510"/>
<gene>
    <name evidence="3" type="ORF">GMBLW1_34510</name>
</gene>
<dbReference type="InParanoid" id="A0A6C2YY90"/>
<dbReference type="RefSeq" id="WP_162660937.1">
    <property type="nucleotide sequence ID" value="NZ_LR593887.1"/>
</dbReference>
<sequence length="279" mass="29174">MPLLGRCAACGKPFQLLPESVGRPVECPACKVVGIAQLLGDLPGANAPTRIPSTPPPPLPAPQAVTGPQPGISTSPTSATQPVAASAPPSILGQLLLTAILTAIAVGAVIVVYRFGSGTVSDSAWESLALNDRIRVEVPGTASPKPLPAPSDPRIATQQSWQVESWFAGLRVQITLLTLAPGDEGAFDFDVYTRREMQSRPGELGGQELQHGSVRLGNYSGTEFVIQSPEGIWVERILAIPPIPSHPAPAIVRIAIQGANLTAEHPTVVRLMASLKVNP</sequence>
<evidence type="ECO:0000256" key="2">
    <source>
        <dbReference type="SAM" id="Phobius"/>
    </source>
</evidence>
<name>A0A6C2YY90_9BACT</name>
<keyword evidence="2" id="KW-1133">Transmembrane helix</keyword>
<keyword evidence="2" id="KW-0812">Transmembrane</keyword>
<feature type="transmembrane region" description="Helical" evidence="2">
    <location>
        <begin position="91"/>
        <end position="113"/>
    </location>
</feature>
<proteinExistence type="predicted"/>
<accession>A0A6C2YY90</accession>